<organism evidence="1 2">
    <name type="scientific">Fusarium decemcellulare</name>
    <dbReference type="NCBI Taxonomy" id="57161"/>
    <lineage>
        <taxon>Eukaryota</taxon>
        <taxon>Fungi</taxon>
        <taxon>Dikarya</taxon>
        <taxon>Ascomycota</taxon>
        <taxon>Pezizomycotina</taxon>
        <taxon>Sordariomycetes</taxon>
        <taxon>Hypocreomycetidae</taxon>
        <taxon>Hypocreales</taxon>
        <taxon>Nectriaceae</taxon>
        <taxon>Fusarium</taxon>
        <taxon>Fusarium decemcellulare species complex</taxon>
    </lineage>
</organism>
<name>A0ACC1SWT7_9HYPO</name>
<dbReference type="Proteomes" id="UP001148629">
    <property type="component" value="Unassembled WGS sequence"/>
</dbReference>
<keyword evidence="2" id="KW-1185">Reference proteome</keyword>
<comment type="caution">
    <text evidence="1">The sequence shown here is derived from an EMBL/GenBank/DDBJ whole genome shotgun (WGS) entry which is preliminary data.</text>
</comment>
<proteinExistence type="predicted"/>
<sequence>MGPLPPNFAPKLALKFLRRSEAMDLSKLKKKTYQTTRGFTYTYYISPAQGNKPTILLLHGWPDTAKLWAGFINNYLLPNGYGVIAPDLLGYGESSKPTDPSYYAWDHMAADLIEILTTEEIPRVVSLGHDWGSSLAQRLYNFFPSRVSGLIMINVAYNPPAGDFDLDAVNAMLKQTFGLPLYEYWHFICSDDTPGLLRENLESAYTVVFGEPKTWAKYCCEPGAMREFVTEGQTQPTLSYATAEHKEDFMKRFGDKDAFDAPTCWYKATVFGIQSEADKLIEEDSQVVNVPTLFWGGEKDVVCPPAILQLGIQGGYLPNVKSITRDTGHWGQLEKPVEFGEDILAWLQETFD</sequence>
<dbReference type="EMBL" id="JANRMS010000062">
    <property type="protein sequence ID" value="KAJ3547946.1"/>
    <property type="molecule type" value="Genomic_DNA"/>
</dbReference>
<protein>
    <submittedName>
        <fullName evidence="1">Uncharacterized protein</fullName>
    </submittedName>
</protein>
<evidence type="ECO:0000313" key="1">
    <source>
        <dbReference type="EMBL" id="KAJ3547946.1"/>
    </source>
</evidence>
<reference evidence="1" key="1">
    <citation type="submission" date="2022-08" db="EMBL/GenBank/DDBJ databases">
        <title>Genome Sequence of Fusarium decemcellulare.</title>
        <authorList>
            <person name="Buettner E."/>
        </authorList>
    </citation>
    <scope>NUCLEOTIDE SEQUENCE</scope>
    <source>
        <strain evidence="1">Babe19</strain>
    </source>
</reference>
<evidence type="ECO:0000313" key="2">
    <source>
        <dbReference type="Proteomes" id="UP001148629"/>
    </source>
</evidence>
<accession>A0ACC1SWT7</accession>
<gene>
    <name evidence="1" type="ORF">NM208_g1245</name>
</gene>